<gene>
    <name evidence="1" type="ORF">CHS0354_004112</name>
</gene>
<dbReference type="EMBL" id="JAEAOA010000316">
    <property type="protein sequence ID" value="KAK3592886.1"/>
    <property type="molecule type" value="Genomic_DNA"/>
</dbReference>
<keyword evidence="2" id="KW-1185">Reference proteome</keyword>
<evidence type="ECO:0000313" key="2">
    <source>
        <dbReference type="Proteomes" id="UP001195483"/>
    </source>
</evidence>
<reference evidence="1" key="3">
    <citation type="submission" date="2023-05" db="EMBL/GenBank/DDBJ databases">
        <authorList>
            <person name="Smith C.H."/>
        </authorList>
    </citation>
    <scope>NUCLEOTIDE SEQUENCE</scope>
    <source>
        <strain evidence="1">CHS0354</strain>
        <tissue evidence="1">Mantle</tissue>
    </source>
</reference>
<protein>
    <submittedName>
        <fullName evidence="1">Uncharacterized protein</fullName>
    </submittedName>
</protein>
<reference evidence="1" key="2">
    <citation type="journal article" date="2021" name="Genome Biol. Evol.">
        <title>Developing a high-quality reference genome for a parasitic bivalve with doubly uniparental inheritance (Bivalvia: Unionida).</title>
        <authorList>
            <person name="Smith C.H."/>
        </authorList>
    </citation>
    <scope>NUCLEOTIDE SEQUENCE</scope>
    <source>
        <strain evidence="1">CHS0354</strain>
        <tissue evidence="1">Mantle</tissue>
    </source>
</reference>
<evidence type="ECO:0000313" key="1">
    <source>
        <dbReference type="EMBL" id="KAK3592886.1"/>
    </source>
</evidence>
<organism evidence="1 2">
    <name type="scientific">Potamilus streckersoni</name>
    <dbReference type="NCBI Taxonomy" id="2493646"/>
    <lineage>
        <taxon>Eukaryota</taxon>
        <taxon>Metazoa</taxon>
        <taxon>Spiralia</taxon>
        <taxon>Lophotrochozoa</taxon>
        <taxon>Mollusca</taxon>
        <taxon>Bivalvia</taxon>
        <taxon>Autobranchia</taxon>
        <taxon>Heteroconchia</taxon>
        <taxon>Palaeoheterodonta</taxon>
        <taxon>Unionida</taxon>
        <taxon>Unionoidea</taxon>
        <taxon>Unionidae</taxon>
        <taxon>Ambleminae</taxon>
        <taxon>Lampsilini</taxon>
        <taxon>Potamilus</taxon>
    </lineage>
</organism>
<dbReference type="Proteomes" id="UP001195483">
    <property type="component" value="Unassembled WGS sequence"/>
</dbReference>
<comment type="caution">
    <text evidence="1">The sequence shown here is derived from an EMBL/GenBank/DDBJ whole genome shotgun (WGS) entry which is preliminary data.</text>
</comment>
<dbReference type="AlphaFoldDB" id="A0AAE0SJL3"/>
<name>A0AAE0SJL3_9BIVA</name>
<proteinExistence type="predicted"/>
<reference evidence="1" key="1">
    <citation type="journal article" date="2021" name="Genome Biol. Evol.">
        <title>A High-Quality Reference Genome for a Parasitic Bivalve with Doubly Uniparental Inheritance (Bivalvia: Unionida).</title>
        <authorList>
            <person name="Smith C.H."/>
        </authorList>
    </citation>
    <scope>NUCLEOTIDE SEQUENCE</scope>
    <source>
        <strain evidence="1">CHS0354</strain>
    </source>
</reference>
<sequence>MLSVSANIDDGTFTCDCDNPCSDIAFDVAISGRKWPNDDYLEKVLMKELCEKERKRNGTYITNKCVKWSNGSFSDIIQR</sequence>
<accession>A0AAE0SJL3</accession>